<proteinExistence type="predicted"/>
<dbReference type="Proteomes" id="UP000004736">
    <property type="component" value="Unassembled WGS sequence"/>
</dbReference>
<sequence>MSPLPTSDWCLTIIAFPFLLRGIYGFACYFLSDIFSGLCHFVV</sequence>
<name>C9LNG0_9FIRM</name>
<reference evidence="1" key="1">
    <citation type="submission" date="2009-09" db="EMBL/GenBank/DDBJ databases">
        <authorList>
            <person name="Weinstock G."/>
            <person name="Sodergren E."/>
            <person name="Clifton S."/>
            <person name="Fulton L."/>
            <person name="Fulton B."/>
            <person name="Courtney L."/>
            <person name="Fronick C."/>
            <person name="Harrison M."/>
            <person name="Strong C."/>
            <person name="Farmer C."/>
            <person name="Delahaunty K."/>
            <person name="Markovic C."/>
            <person name="Hall O."/>
            <person name="Minx P."/>
            <person name="Tomlinson C."/>
            <person name="Mitreva M."/>
            <person name="Nelson J."/>
            <person name="Hou S."/>
            <person name="Wollam A."/>
            <person name="Pepin K.H."/>
            <person name="Johnson M."/>
            <person name="Bhonagiri V."/>
            <person name="Nash W.E."/>
            <person name="Warren W."/>
            <person name="Chinwalla A."/>
            <person name="Mardis E.R."/>
            <person name="Wilson R.K."/>
        </authorList>
    </citation>
    <scope>NUCLEOTIDE SEQUENCE [LARGE SCALE GENOMIC DNA]</scope>
    <source>
        <strain evidence="1">DSM 15470</strain>
    </source>
</reference>
<accession>C9LNG0</accession>
<keyword evidence="2" id="KW-1185">Reference proteome</keyword>
<evidence type="ECO:0000313" key="1">
    <source>
        <dbReference type="EMBL" id="EEW97096.1"/>
    </source>
</evidence>
<protein>
    <submittedName>
        <fullName evidence="1">Uncharacterized protein</fullName>
    </submittedName>
</protein>
<dbReference type="EMBL" id="ACIM02000001">
    <property type="protein sequence ID" value="EEW97096.1"/>
    <property type="molecule type" value="Genomic_DNA"/>
</dbReference>
<evidence type="ECO:0000313" key="2">
    <source>
        <dbReference type="Proteomes" id="UP000004736"/>
    </source>
</evidence>
<comment type="caution">
    <text evidence="1">The sequence shown here is derived from an EMBL/GenBank/DDBJ whole genome shotgun (WGS) entry which is preliminary data.</text>
</comment>
<gene>
    <name evidence="1" type="ORF">GCWU000321_01081</name>
</gene>
<dbReference type="HOGENOM" id="CLU_3232753_0_0_9"/>
<organism evidence="1 2">
    <name type="scientific">Dialister invisus DSM 15470</name>
    <dbReference type="NCBI Taxonomy" id="592028"/>
    <lineage>
        <taxon>Bacteria</taxon>
        <taxon>Bacillati</taxon>
        <taxon>Bacillota</taxon>
        <taxon>Negativicutes</taxon>
        <taxon>Veillonellales</taxon>
        <taxon>Veillonellaceae</taxon>
        <taxon>Dialister</taxon>
    </lineage>
</organism>
<dbReference type="AlphaFoldDB" id="C9LNG0"/>